<organism evidence="1">
    <name type="scientific">marine metagenome</name>
    <dbReference type="NCBI Taxonomy" id="408172"/>
    <lineage>
        <taxon>unclassified sequences</taxon>
        <taxon>metagenomes</taxon>
        <taxon>ecological metagenomes</taxon>
    </lineage>
</organism>
<protein>
    <submittedName>
        <fullName evidence="1">Uncharacterized protein</fullName>
    </submittedName>
</protein>
<evidence type="ECO:0000313" key="1">
    <source>
        <dbReference type="EMBL" id="SVB96514.1"/>
    </source>
</evidence>
<dbReference type="EMBL" id="UINC01066133">
    <property type="protein sequence ID" value="SVB96514.1"/>
    <property type="molecule type" value="Genomic_DNA"/>
</dbReference>
<reference evidence="1" key="1">
    <citation type="submission" date="2018-05" db="EMBL/GenBank/DDBJ databases">
        <authorList>
            <person name="Lanie J.A."/>
            <person name="Ng W.-L."/>
            <person name="Kazmierczak K.M."/>
            <person name="Andrzejewski T.M."/>
            <person name="Davidsen T.M."/>
            <person name="Wayne K.J."/>
            <person name="Tettelin H."/>
            <person name="Glass J.I."/>
            <person name="Rusch D."/>
            <person name="Podicherti R."/>
            <person name="Tsui H.-C.T."/>
            <person name="Winkler M.E."/>
        </authorList>
    </citation>
    <scope>NUCLEOTIDE SEQUENCE</scope>
</reference>
<dbReference type="AlphaFoldDB" id="A0A382I9V1"/>
<accession>A0A382I9V1</accession>
<name>A0A382I9V1_9ZZZZ</name>
<sequence>VAYDVHATYYVSLAWSRFLVKQTVSIIVVVSEQMEFIGQPALAFRLFDSEGSEQVLEAYRGSWLLLVLHRHLN</sequence>
<gene>
    <name evidence="1" type="ORF">METZ01_LOCUS249368</name>
</gene>
<proteinExistence type="predicted"/>
<feature type="non-terminal residue" evidence="1">
    <location>
        <position position="1"/>
    </location>
</feature>